<dbReference type="RefSeq" id="WP_155438026.1">
    <property type="nucleotide sequence ID" value="NZ_WNLA01000002.1"/>
</dbReference>
<accession>A0A6L6PVR3</accession>
<evidence type="ECO:0000313" key="4">
    <source>
        <dbReference type="EMBL" id="MTW01643.1"/>
    </source>
</evidence>
<gene>
    <name evidence="4" type="ORF">GM668_06025</name>
</gene>
<dbReference type="OrthoDB" id="9792858at2"/>
<keyword evidence="2" id="KW-0560">Oxidoreductase</keyword>
<evidence type="ECO:0000256" key="1">
    <source>
        <dbReference type="ARBA" id="ARBA00008898"/>
    </source>
</evidence>
<dbReference type="InterPro" id="IPR036388">
    <property type="entry name" value="WH-like_DNA-bd_sf"/>
</dbReference>
<dbReference type="InterPro" id="IPR012349">
    <property type="entry name" value="Split_barrel_FMN-bd"/>
</dbReference>
<dbReference type="InterPro" id="IPR036390">
    <property type="entry name" value="WH_DNA-bd_sf"/>
</dbReference>
<protein>
    <submittedName>
        <fullName evidence="4">Flavin reductase</fullName>
    </submittedName>
</protein>
<dbReference type="AlphaFoldDB" id="A0A6L6PVR3"/>
<evidence type="ECO:0000256" key="2">
    <source>
        <dbReference type="ARBA" id="ARBA00023002"/>
    </source>
</evidence>
<dbReference type="PANTHER" id="PTHR30466:SF11">
    <property type="entry name" value="FLAVIN-DEPENDENT MONOOXYGENASE, REDUCTASE SUBUNIT HSAB"/>
    <property type="match status" value="1"/>
</dbReference>
<feature type="domain" description="Flavin reductase like" evidence="3">
    <location>
        <begin position="16"/>
        <end position="159"/>
    </location>
</feature>
<keyword evidence="5" id="KW-1185">Reference proteome</keyword>
<organism evidence="4 5">
    <name type="scientific">Pseudoduganella ginsengisoli</name>
    <dbReference type="NCBI Taxonomy" id="1462440"/>
    <lineage>
        <taxon>Bacteria</taxon>
        <taxon>Pseudomonadati</taxon>
        <taxon>Pseudomonadota</taxon>
        <taxon>Betaproteobacteria</taxon>
        <taxon>Burkholderiales</taxon>
        <taxon>Oxalobacteraceae</taxon>
        <taxon>Telluria group</taxon>
        <taxon>Pseudoduganella</taxon>
    </lineage>
</organism>
<name>A0A6L6PVR3_9BURK</name>
<dbReference type="SUPFAM" id="SSF46785">
    <property type="entry name" value="Winged helix' DNA-binding domain"/>
    <property type="match status" value="1"/>
</dbReference>
<dbReference type="EMBL" id="WNLA01000002">
    <property type="protein sequence ID" value="MTW01643.1"/>
    <property type="molecule type" value="Genomic_DNA"/>
</dbReference>
<dbReference type="InterPro" id="IPR002563">
    <property type="entry name" value="Flavin_Rdtase-like_dom"/>
</dbReference>
<dbReference type="GO" id="GO:0010181">
    <property type="term" value="F:FMN binding"/>
    <property type="evidence" value="ECO:0007669"/>
    <property type="project" value="InterPro"/>
</dbReference>
<dbReference type="Gene3D" id="1.10.10.10">
    <property type="entry name" value="Winged helix-like DNA-binding domain superfamily/Winged helix DNA-binding domain"/>
    <property type="match status" value="1"/>
</dbReference>
<proteinExistence type="inferred from homology"/>
<dbReference type="PANTHER" id="PTHR30466">
    <property type="entry name" value="FLAVIN REDUCTASE"/>
    <property type="match status" value="1"/>
</dbReference>
<dbReference type="Pfam" id="PF01613">
    <property type="entry name" value="Flavin_Reduct"/>
    <property type="match status" value="1"/>
</dbReference>
<evidence type="ECO:0000259" key="3">
    <source>
        <dbReference type="SMART" id="SM00903"/>
    </source>
</evidence>
<sequence length="324" mass="34842">MATDTPFDQQEFRKALGAFTTGVTVITGVGSDGAPVGVTANSFNSVSLDPPMVLWSLAKSSRSLTAFTQSQNFAVHILALDQDALSNRFAKSGADKFAGLNLEHGAGGVPLLTGCVARLQCRTAFQYEGGDHIIFVGEVIAMDRRDAPPLVFQAGRYAVATAKTAAQALTDDVQDEDASFSENFTGYLLARAHFQFYSQLRSHLQQHGLSDCEYFVLSVLVVRDGRSIANFNERFSYTGHQVTPQLVARLEVKGYVRTAGPAGQQLCYLSEAGRALTLRIIAAAKALEADMLGKLGEADAAALKNLLKQFILHTDPGLAHPWTA</sequence>
<dbReference type="InterPro" id="IPR050268">
    <property type="entry name" value="NADH-dep_flavin_reductase"/>
</dbReference>
<comment type="similarity">
    <text evidence="1">Belongs to the non-flavoprotein flavin reductase family.</text>
</comment>
<dbReference type="Gene3D" id="2.30.110.10">
    <property type="entry name" value="Electron Transport, Fmn-binding Protein, Chain A"/>
    <property type="match status" value="1"/>
</dbReference>
<comment type="caution">
    <text evidence="4">The sequence shown here is derived from an EMBL/GenBank/DDBJ whole genome shotgun (WGS) entry which is preliminary data.</text>
</comment>
<reference evidence="4 5" key="1">
    <citation type="submission" date="2019-11" db="EMBL/GenBank/DDBJ databases">
        <title>Type strains purchased from KCTC, JCM and DSMZ.</title>
        <authorList>
            <person name="Lu H."/>
        </authorList>
    </citation>
    <scope>NUCLEOTIDE SEQUENCE [LARGE SCALE GENOMIC DNA]</scope>
    <source>
        <strain evidence="4 5">KCTC 42409</strain>
    </source>
</reference>
<dbReference type="SMART" id="SM00903">
    <property type="entry name" value="Flavin_Reduct"/>
    <property type="match status" value="1"/>
</dbReference>
<dbReference type="SUPFAM" id="SSF50475">
    <property type="entry name" value="FMN-binding split barrel"/>
    <property type="match status" value="1"/>
</dbReference>
<evidence type="ECO:0000313" key="5">
    <source>
        <dbReference type="Proteomes" id="UP000484015"/>
    </source>
</evidence>
<dbReference type="Proteomes" id="UP000484015">
    <property type="component" value="Unassembled WGS sequence"/>
</dbReference>
<dbReference type="GO" id="GO:0042602">
    <property type="term" value="F:riboflavin reductase (NADPH) activity"/>
    <property type="evidence" value="ECO:0007669"/>
    <property type="project" value="TreeGrafter"/>
</dbReference>